<dbReference type="GO" id="GO:0006420">
    <property type="term" value="P:arginyl-tRNA aminoacylation"/>
    <property type="evidence" value="ECO:0007669"/>
    <property type="project" value="InterPro"/>
</dbReference>
<keyword evidence="14" id="KW-1185">Reference proteome</keyword>
<name>A0A369JGA5_HYPMA</name>
<keyword evidence="4 10" id="KW-0547">Nucleotide-binding</keyword>
<dbReference type="OrthoDB" id="68056at2759"/>
<dbReference type="InterPro" id="IPR035684">
    <property type="entry name" value="ArgRS_core"/>
</dbReference>
<dbReference type="InParanoid" id="A0A369JGA5"/>
<dbReference type="Gene3D" id="3.40.50.620">
    <property type="entry name" value="HUPs"/>
    <property type="match status" value="1"/>
</dbReference>
<dbReference type="CDD" id="cd07956">
    <property type="entry name" value="Anticodon_Ia_Arg"/>
    <property type="match status" value="1"/>
</dbReference>
<evidence type="ECO:0000256" key="6">
    <source>
        <dbReference type="ARBA" id="ARBA00022917"/>
    </source>
</evidence>
<evidence type="ECO:0000259" key="12">
    <source>
        <dbReference type="SMART" id="SM00836"/>
    </source>
</evidence>
<dbReference type="EC" id="6.1.1.19" evidence="2"/>
<comment type="caution">
    <text evidence="13">The sequence shown here is derived from an EMBL/GenBank/DDBJ whole genome shotgun (WGS) entry which is preliminary data.</text>
</comment>
<evidence type="ECO:0000256" key="10">
    <source>
        <dbReference type="RuleBase" id="RU363038"/>
    </source>
</evidence>
<dbReference type="FunFam" id="1.10.730.10:FF:000006">
    <property type="entry name" value="Arginyl-tRNA synthetase 2, mitochondrial"/>
    <property type="match status" value="1"/>
</dbReference>
<dbReference type="PRINTS" id="PR01038">
    <property type="entry name" value="TRNASYNTHARG"/>
</dbReference>
<reference evidence="13" key="1">
    <citation type="submission" date="2018-04" db="EMBL/GenBank/DDBJ databases">
        <title>Whole genome sequencing of Hypsizygus marmoreus.</title>
        <authorList>
            <person name="Choi I.-G."/>
            <person name="Min B."/>
            <person name="Kim J.-G."/>
            <person name="Kim S."/>
            <person name="Oh Y.-L."/>
            <person name="Kong W.-S."/>
            <person name="Park H."/>
            <person name="Jeong J."/>
            <person name="Song E.-S."/>
        </authorList>
    </citation>
    <scope>NUCLEOTIDE SEQUENCE [LARGE SCALE GENOMIC DNA]</scope>
    <source>
        <strain evidence="13">51987-8</strain>
    </source>
</reference>
<dbReference type="Gene3D" id="3.30.1360.70">
    <property type="entry name" value="Arginyl tRNA synthetase N-terminal domain"/>
    <property type="match status" value="1"/>
</dbReference>
<evidence type="ECO:0000256" key="4">
    <source>
        <dbReference type="ARBA" id="ARBA00022741"/>
    </source>
</evidence>
<dbReference type="CDD" id="cd00671">
    <property type="entry name" value="ArgRS_core"/>
    <property type="match status" value="1"/>
</dbReference>
<dbReference type="GO" id="GO:0004814">
    <property type="term" value="F:arginine-tRNA ligase activity"/>
    <property type="evidence" value="ECO:0007669"/>
    <property type="project" value="UniProtKB-EC"/>
</dbReference>
<dbReference type="AlphaFoldDB" id="A0A369JGA5"/>
<gene>
    <name evidence="13" type="primary">YDR341C_0</name>
    <name evidence="13" type="ORF">Hypma_012648</name>
</gene>
<keyword evidence="6 10" id="KW-0648">Protein biosynthesis</keyword>
<dbReference type="SUPFAM" id="SSF55190">
    <property type="entry name" value="Arginyl-tRNA synthetase (ArgRS), N-terminal 'additional' domain"/>
    <property type="match status" value="1"/>
</dbReference>
<evidence type="ECO:0000256" key="8">
    <source>
        <dbReference type="ARBA" id="ARBA00033033"/>
    </source>
</evidence>
<dbReference type="InterPro" id="IPR008909">
    <property type="entry name" value="DALR_anticod-bd"/>
</dbReference>
<dbReference type="Pfam" id="PF05746">
    <property type="entry name" value="DALR_1"/>
    <property type="match status" value="1"/>
</dbReference>
<evidence type="ECO:0000256" key="2">
    <source>
        <dbReference type="ARBA" id="ARBA00012837"/>
    </source>
</evidence>
<sequence>MSPPQSDYPVIAGTDISRCVLDQFRVAIAVQLSHSLGISLSACYEGIDVGKKGVDFTVAVPRFRLKSKPQELAARAAKEFIPNEYISSVEAAGIFLHFQVKTSTLSRLVLSQIYELSQPSPNAPHGTYGQNLEASGKKVVIEFSSPNIAKPFHAGHLRSTIIGTFLANVYETCGAHVIRMNYLGDWGKQFGLLAVGFERYGSEEKLSENAIMHLFDVYVRVNQDVKAEAASGEQAPTDEKAKDVFRAMEDGDANTLALWKRFRDLSIKAYEQAYRRLNVHFDVYAGESLVTSENIQDAIKALRAKDLLVEKRKSESVTHKDYNRAEPETTEDDIDASPPEGELGEKPAWAVDLNAWKLGKPVVQKPDGTTIYMVRDIAGAIQRYEEYKFDKMIYVIGDQQDLHVAQFFKILSLMEVPFASQLEHVNFGRVNGMSTRNGEVKFLDQILDTAKEAMLDQMNKNQEKMSQIEDPDRTADEIGITCVKIQDMSAKRIISYDFDWQRMTSFEGDTGAYLQYQHVRLCSVARKVAPSVILRNDPTLIDTSLLTEPKAHELVMLLARYPDVVRTALKNSEPNTIASYCFKLSHIVSSAWEILIVKDQEIELAQARLLLFTCAKSVLSSAMRLLSLSPLEHM</sequence>
<dbReference type="GO" id="GO:0005739">
    <property type="term" value="C:mitochondrion"/>
    <property type="evidence" value="ECO:0007669"/>
    <property type="project" value="TreeGrafter"/>
</dbReference>
<dbReference type="Gene3D" id="1.10.730.10">
    <property type="entry name" value="Isoleucyl-tRNA Synthetase, Domain 1"/>
    <property type="match status" value="1"/>
</dbReference>
<dbReference type="SMART" id="SM00836">
    <property type="entry name" value="DALR_1"/>
    <property type="match status" value="1"/>
</dbReference>
<evidence type="ECO:0000256" key="7">
    <source>
        <dbReference type="ARBA" id="ARBA00023146"/>
    </source>
</evidence>
<proteinExistence type="inferred from homology"/>
<feature type="compositionally biased region" description="Basic and acidic residues" evidence="11">
    <location>
        <begin position="318"/>
        <end position="327"/>
    </location>
</feature>
<feature type="region of interest" description="Disordered" evidence="11">
    <location>
        <begin position="318"/>
        <end position="345"/>
    </location>
</feature>
<dbReference type="PANTHER" id="PTHR11956:SF11">
    <property type="entry name" value="ARGININE--TRNA LIGASE, MITOCHONDRIAL-RELATED"/>
    <property type="match status" value="1"/>
</dbReference>
<evidence type="ECO:0000256" key="3">
    <source>
        <dbReference type="ARBA" id="ARBA00022598"/>
    </source>
</evidence>
<protein>
    <recommendedName>
        <fullName evidence="2">arginine--tRNA ligase</fullName>
        <ecNumber evidence="2">6.1.1.19</ecNumber>
    </recommendedName>
    <alternativeName>
        <fullName evidence="8">Arginyl-tRNA synthetase</fullName>
    </alternativeName>
</protein>
<dbReference type="InterPro" id="IPR036695">
    <property type="entry name" value="Arg-tRNA-synth_N_sf"/>
</dbReference>
<keyword evidence="3 10" id="KW-0436">Ligase</keyword>
<dbReference type="Proteomes" id="UP000076154">
    <property type="component" value="Unassembled WGS sequence"/>
</dbReference>
<dbReference type="GO" id="GO:0032543">
    <property type="term" value="P:mitochondrial translation"/>
    <property type="evidence" value="ECO:0007669"/>
    <property type="project" value="TreeGrafter"/>
</dbReference>
<feature type="domain" description="DALR anticodon binding" evidence="12">
    <location>
        <begin position="514"/>
        <end position="634"/>
    </location>
</feature>
<organism evidence="13 14">
    <name type="scientific">Hypsizygus marmoreus</name>
    <name type="common">White beech mushroom</name>
    <name type="synonym">Agaricus marmoreus</name>
    <dbReference type="NCBI Taxonomy" id="39966"/>
    <lineage>
        <taxon>Eukaryota</taxon>
        <taxon>Fungi</taxon>
        <taxon>Dikarya</taxon>
        <taxon>Basidiomycota</taxon>
        <taxon>Agaricomycotina</taxon>
        <taxon>Agaricomycetes</taxon>
        <taxon>Agaricomycetidae</taxon>
        <taxon>Agaricales</taxon>
        <taxon>Tricholomatineae</taxon>
        <taxon>Lyophyllaceae</taxon>
        <taxon>Hypsizygus</taxon>
    </lineage>
</organism>
<evidence type="ECO:0000256" key="1">
    <source>
        <dbReference type="ARBA" id="ARBA00005594"/>
    </source>
</evidence>
<evidence type="ECO:0000256" key="11">
    <source>
        <dbReference type="SAM" id="MobiDB-lite"/>
    </source>
</evidence>
<evidence type="ECO:0000256" key="9">
    <source>
        <dbReference type="ARBA" id="ARBA00049339"/>
    </source>
</evidence>
<evidence type="ECO:0000256" key="5">
    <source>
        <dbReference type="ARBA" id="ARBA00022840"/>
    </source>
</evidence>
<dbReference type="EMBL" id="LUEZ02000069">
    <property type="protein sequence ID" value="RDB20230.1"/>
    <property type="molecule type" value="Genomic_DNA"/>
</dbReference>
<dbReference type="SUPFAM" id="SSF52374">
    <property type="entry name" value="Nucleotidylyl transferase"/>
    <property type="match status" value="1"/>
</dbReference>
<dbReference type="Pfam" id="PF00750">
    <property type="entry name" value="tRNA-synt_1d"/>
    <property type="match status" value="2"/>
</dbReference>
<dbReference type="PANTHER" id="PTHR11956">
    <property type="entry name" value="ARGINYL-TRNA SYNTHETASE"/>
    <property type="match status" value="1"/>
</dbReference>
<dbReference type="InterPro" id="IPR009080">
    <property type="entry name" value="tRNAsynth_Ia_anticodon-bd"/>
</dbReference>
<evidence type="ECO:0000313" key="14">
    <source>
        <dbReference type="Proteomes" id="UP000076154"/>
    </source>
</evidence>
<dbReference type="PROSITE" id="PS00178">
    <property type="entry name" value="AA_TRNA_LIGASE_I"/>
    <property type="match status" value="1"/>
</dbReference>
<dbReference type="GO" id="GO:0005524">
    <property type="term" value="F:ATP binding"/>
    <property type="evidence" value="ECO:0007669"/>
    <property type="project" value="UniProtKB-KW"/>
</dbReference>
<evidence type="ECO:0000313" key="13">
    <source>
        <dbReference type="EMBL" id="RDB20230.1"/>
    </source>
</evidence>
<keyword evidence="5 10" id="KW-0067">ATP-binding</keyword>
<comment type="catalytic activity">
    <reaction evidence="9">
        <text>tRNA(Arg) + L-arginine + ATP = L-arginyl-tRNA(Arg) + AMP + diphosphate</text>
        <dbReference type="Rhea" id="RHEA:20301"/>
        <dbReference type="Rhea" id="RHEA-COMP:9658"/>
        <dbReference type="Rhea" id="RHEA-COMP:9673"/>
        <dbReference type="ChEBI" id="CHEBI:30616"/>
        <dbReference type="ChEBI" id="CHEBI:32682"/>
        <dbReference type="ChEBI" id="CHEBI:33019"/>
        <dbReference type="ChEBI" id="CHEBI:78442"/>
        <dbReference type="ChEBI" id="CHEBI:78513"/>
        <dbReference type="ChEBI" id="CHEBI:456215"/>
        <dbReference type="EC" id="6.1.1.19"/>
    </reaction>
</comment>
<accession>A0A369JGA5</accession>
<keyword evidence="7 10" id="KW-0030">Aminoacyl-tRNA synthetase</keyword>
<dbReference type="SUPFAM" id="SSF47323">
    <property type="entry name" value="Anticodon-binding domain of a subclass of class I aminoacyl-tRNA synthetases"/>
    <property type="match status" value="1"/>
</dbReference>
<comment type="similarity">
    <text evidence="1 10">Belongs to the class-I aminoacyl-tRNA synthetase family.</text>
</comment>
<dbReference type="FunCoup" id="A0A369JGA5">
    <property type="interactions" value="639"/>
</dbReference>
<dbReference type="InterPro" id="IPR014729">
    <property type="entry name" value="Rossmann-like_a/b/a_fold"/>
</dbReference>
<dbReference type="STRING" id="39966.A0A369JGA5"/>
<dbReference type="InterPro" id="IPR001278">
    <property type="entry name" value="Arg-tRNA-ligase"/>
</dbReference>
<dbReference type="InterPro" id="IPR001412">
    <property type="entry name" value="aa-tRNA-synth_I_CS"/>
</dbReference>